<reference evidence="2 3" key="1">
    <citation type="submission" date="2015-08" db="EMBL/GenBank/DDBJ databases">
        <authorList>
            <person name="Babu N.S."/>
            <person name="Beckwith C.J."/>
            <person name="Beseler K.G."/>
            <person name="Brison A."/>
            <person name="Carone J.V."/>
            <person name="Caskin T.P."/>
            <person name="Diamond M."/>
            <person name="Durham M.E."/>
            <person name="Foxe J.M."/>
            <person name="Go M."/>
            <person name="Henderson B.A."/>
            <person name="Jones I.B."/>
            <person name="McGettigan J.A."/>
            <person name="Micheletti S.J."/>
            <person name="Nasrallah M.E."/>
            <person name="Ortiz D."/>
            <person name="Piller C.R."/>
            <person name="Privatt S.R."/>
            <person name="Schneider S.L."/>
            <person name="Sharp S."/>
            <person name="Smith T.C."/>
            <person name="Stanton J.D."/>
            <person name="Ullery H.E."/>
            <person name="Wilson R.J."/>
            <person name="Serrano M.G."/>
            <person name="Buck G."/>
            <person name="Lee V."/>
            <person name="Wang Y."/>
            <person name="Carvalho R."/>
            <person name="Voegtly L."/>
            <person name="Shi R."/>
            <person name="Duckworth R."/>
            <person name="Johnson A."/>
            <person name="Loviza R."/>
            <person name="Walstead R."/>
            <person name="Shah Z."/>
            <person name="Kiflezghi M."/>
            <person name="Wade K."/>
            <person name="Ball S.L."/>
            <person name="Bradley K.W."/>
            <person name="Asai D.J."/>
            <person name="Bowman C.A."/>
            <person name="Russell D.A."/>
            <person name="Pope W.H."/>
            <person name="Jacobs-Sera D."/>
            <person name="Hendrix R.W."/>
            <person name="Hatfull G.F."/>
        </authorList>
    </citation>
    <scope>NUCLEOTIDE SEQUENCE [LARGE SCALE GENOMIC DNA]</scope>
    <source>
        <strain evidence="2 3">DSM 27648</strain>
    </source>
</reference>
<proteinExistence type="predicted"/>
<accession>A0A0K1Q0W4</accession>
<dbReference type="Pfam" id="PF12804">
    <property type="entry name" value="NTP_transf_3"/>
    <property type="match status" value="1"/>
</dbReference>
<feature type="domain" description="MobA-like NTP transferase" evidence="1">
    <location>
        <begin position="31"/>
        <end position="123"/>
    </location>
</feature>
<dbReference type="EMBL" id="CP012333">
    <property type="protein sequence ID" value="AKU99425.1"/>
    <property type="molecule type" value="Genomic_DNA"/>
</dbReference>
<gene>
    <name evidence="2" type="ORF">AKJ09_06089</name>
</gene>
<dbReference type="InterPro" id="IPR029044">
    <property type="entry name" value="Nucleotide-diphossugar_trans"/>
</dbReference>
<evidence type="ECO:0000313" key="2">
    <source>
        <dbReference type="EMBL" id="AKU99425.1"/>
    </source>
</evidence>
<dbReference type="InterPro" id="IPR025877">
    <property type="entry name" value="MobA-like_NTP_Trfase"/>
</dbReference>
<evidence type="ECO:0000313" key="3">
    <source>
        <dbReference type="Proteomes" id="UP000064967"/>
    </source>
</evidence>
<protein>
    <recommendedName>
        <fullName evidence="1">MobA-like NTP transferase domain-containing protein</fullName>
    </recommendedName>
</protein>
<dbReference type="Proteomes" id="UP000064967">
    <property type="component" value="Chromosome"/>
</dbReference>
<sequence length="160" mass="17144">MVVRPADARDVERLFVTSSSELRARLRILVASTRTQAESLAVAFDYLAIEDRPSAHVVVTPVDMLPVAPATLQSLLGAVERGAVAATPVFRGRGGHPVVVRGELLAVYASATSAPRLDRVLNDAGERRVRVAVDDPTVLADYDVPTDCPEPPVLLRSARP</sequence>
<dbReference type="KEGG" id="llu:AKJ09_06089"/>
<organism evidence="2 3">
    <name type="scientific">Labilithrix luteola</name>
    <dbReference type="NCBI Taxonomy" id="1391654"/>
    <lineage>
        <taxon>Bacteria</taxon>
        <taxon>Pseudomonadati</taxon>
        <taxon>Myxococcota</taxon>
        <taxon>Polyangia</taxon>
        <taxon>Polyangiales</taxon>
        <taxon>Labilitrichaceae</taxon>
        <taxon>Labilithrix</taxon>
    </lineage>
</organism>
<dbReference type="SUPFAM" id="SSF53448">
    <property type="entry name" value="Nucleotide-diphospho-sugar transferases"/>
    <property type="match status" value="1"/>
</dbReference>
<dbReference type="STRING" id="1391654.AKJ09_06089"/>
<dbReference type="AlphaFoldDB" id="A0A0K1Q0W4"/>
<name>A0A0K1Q0W4_9BACT</name>
<evidence type="ECO:0000259" key="1">
    <source>
        <dbReference type="Pfam" id="PF12804"/>
    </source>
</evidence>
<dbReference type="GO" id="GO:0016779">
    <property type="term" value="F:nucleotidyltransferase activity"/>
    <property type="evidence" value="ECO:0007669"/>
    <property type="project" value="UniProtKB-ARBA"/>
</dbReference>
<dbReference type="Gene3D" id="3.90.550.10">
    <property type="entry name" value="Spore Coat Polysaccharide Biosynthesis Protein SpsA, Chain A"/>
    <property type="match status" value="1"/>
</dbReference>
<keyword evidence="3" id="KW-1185">Reference proteome</keyword>